<reference evidence="2" key="1">
    <citation type="submission" date="2017-09" db="EMBL/GenBank/DDBJ databases">
        <title>Depth-based differentiation of microbial function through sediment-hosted aquifers and enrichment of novel symbionts in the deep terrestrial subsurface.</title>
        <authorList>
            <person name="Probst A.J."/>
            <person name="Ladd B."/>
            <person name="Jarett J.K."/>
            <person name="Geller-Mcgrath D.E."/>
            <person name="Sieber C.M.K."/>
            <person name="Emerson J.B."/>
            <person name="Anantharaman K."/>
            <person name="Thomas B.C."/>
            <person name="Malmstrom R."/>
            <person name="Stieglmeier M."/>
            <person name="Klingl A."/>
            <person name="Woyke T."/>
            <person name="Ryan C.M."/>
            <person name="Banfield J.F."/>
        </authorList>
    </citation>
    <scope>NUCLEOTIDE SEQUENCE [LARGE SCALE GENOMIC DNA]</scope>
</reference>
<organism evidence="1 2">
    <name type="scientific">Candidatus Doudnabacteria bacterium CG10_big_fil_rev_8_21_14_0_10_41_10</name>
    <dbReference type="NCBI Taxonomy" id="1974551"/>
    <lineage>
        <taxon>Bacteria</taxon>
        <taxon>Candidatus Doudnaibacteriota</taxon>
    </lineage>
</organism>
<accession>A0A2H0VDJ2</accession>
<evidence type="ECO:0000313" key="2">
    <source>
        <dbReference type="Proteomes" id="UP000230557"/>
    </source>
</evidence>
<evidence type="ECO:0000313" key="1">
    <source>
        <dbReference type="EMBL" id="PIR97172.1"/>
    </source>
</evidence>
<dbReference type="AlphaFoldDB" id="A0A2H0VDJ2"/>
<proteinExistence type="predicted"/>
<dbReference type="EMBL" id="PFAJ01000041">
    <property type="protein sequence ID" value="PIR97172.1"/>
    <property type="molecule type" value="Genomic_DNA"/>
</dbReference>
<sequence>MPPQGIGQFLPRDQVIKFRVGSIPELLLNKKKSSRALKDIRILSVSQPDPWLRRVSGDSLIVWSGEVYCCYFKKQANSDYEKISYF</sequence>
<name>A0A2H0VDJ2_9BACT</name>
<dbReference type="Proteomes" id="UP000230557">
    <property type="component" value="Unassembled WGS sequence"/>
</dbReference>
<comment type="caution">
    <text evidence="1">The sequence shown here is derived from an EMBL/GenBank/DDBJ whole genome shotgun (WGS) entry which is preliminary data.</text>
</comment>
<protein>
    <submittedName>
        <fullName evidence="1">Uncharacterized protein</fullName>
    </submittedName>
</protein>
<gene>
    <name evidence="1" type="ORF">COT91_02815</name>
</gene>